<evidence type="ECO:0000256" key="1">
    <source>
        <dbReference type="ARBA" id="ARBA00004123"/>
    </source>
</evidence>
<dbReference type="OrthoDB" id="2624652at2759"/>
<evidence type="ECO:0000313" key="9">
    <source>
        <dbReference type="EnsemblMetazoa" id="XP_020916191.1"/>
    </source>
</evidence>
<evidence type="ECO:0000256" key="3">
    <source>
        <dbReference type="ARBA" id="ARBA00022574"/>
    </source>
</evidence>
<dbReference type="SUPFAM" id="SSF50978">
    <property type="entry name" value="WD40 repeat-like"/>
    <property type="match status" value="1"/>
</dbReference>
<comment type="similarity">
    <text evidence="2">Belongs to the WD repeat Groucho/TLE family.</text>
</comment>
<comment type="subcellular location">
    <subcellularLocation>
        <location evidence="1">Nucleus</location>
    </subcellularLocation>
</comment>
<dbReference type="PROSITE" id="PS00678">
    <property type="entry name" value="WD_REPEATS_1"/>
    <property type="match status" value="2"/>
</dbReference>
<keyword evidence="4" id="KW-0677">Repeat</keyword>
<feature type="compositionally biased region" description="Basic and acidic residues" evidence="7">
    <location>
        <begin position="294"/>
        <end position="330"/>
    </location>
</feature>
<keyword evidence="3 6" id="KW-0853">WD repeat</keyword>
<evidence type="ECO:0000259" key="8">
    <source>
        <dbReference type="Pfam" id="PF03920"/>
    </source>
</evidence>
<dbReference type="InterPro" id="IPR001680">
    <property type="entry name" value="WD40_rpt"/>
</dbReference>
<feature type="repeat" description="WD" evidence="6">
    <location>
        <begin position="524"/>
        <end position="551"/>
    </location>
</feature>
<dbReference type="PANTHER" id="PTHR10814:SF21">
    <property type="entry name" value="PROTEIN GROUCHO"/>
    <property type="match status" value="1"/>
</dbReference>
<dbReference type="EnsemblMetazoa" id="XM_021060532.2">
    <property type="protein sequence ID" value="XP_020916191.1"/>
    <property type="gene ID" value="LOC110253595"/>
</dbReference>
<sequence>MYQSRHATPHQPSGQPFKFTVADSCDRIKEEFNFLQAQYHSLKLECEKLAGEKTEMQRHYVMYYEMSYGLNVEMHKQTEIAKRLNAICAQIIPFLSQDHQQQVAAAVERAKQVTMSELNAIIGQQQLHQPGMQGIHAHAPTIPLPHPGALPPQLPPGVASGLLGVSGQPPHLPIKDEKAMNSLSPLSRPEKMYNRPSDLSSHGSEDGDRDRDRERERLERHMNGTKISKRKRDEKDSGDSDGEKSDGDLVVDVSNEDAPSPHRIENGPESPPFNEKKTRKETGSPSSSSSTPSSKRERERDRERERERERDRDRDRERERDRDRDTKSSESKGGASDSGSVGRKSPSRSASPPIKHPIAQAIRTPISVPGGGSGYPFNNPHSMSGLMANSMSSGGLGYGRSPLVGYDPTGHARLGASPLGSGAPPGGKPAYSFHVSGDGQMQPVPFPPDALIGSNIPRHARQINQLNHGEVVCAVTISHPTRNVFTGGKGCVKVWDISQASGKNLVSTLDCLRDNYIRSCRLLPDGRTLIVGGEASTLTIWDLTSQPRIKAELTSNAPACYALALSPDSKVCFSCCSDGNIAVWDLHNQTLVRQFQGHTDGASCIDISPDGTKLWTGGLDNTVRSWDLREGRQLQQHDFTSQIFSLGYCPSGDWLA</sequence>
<evidence type="ECO:0000256" key="7">
    <source>
        <dbReference type="SAM" id="MobiDB-lite"/>
    </source>
</evidence>
<dbReference type="PANTHER" id="PTHR10814">
    <property type="entry name" value="TRANSDUCIN-LIKE ENHANCER PROTEIN"/>
    <property type="match status" value="1"/>
</dbReference>
<feature type="region of interest" description="Disordered" evidence="7">
    <location>
        <begin position="129"/>
        <end position="359"/>
    </location>
</feature>
<dbReference type="InterPro" id="IPR019775">
    <property type="entry name" value="WD40_repeat_CS"/>
</dbReference>
<dbReference type="AlphaFoldDB" id="A0A913Y7V6"/>
<dbReference type="InterPro" id="IPR015943">
    <property type="entry name" value="WD40/YVTN_repeat-like_dom_sf"/>
</dbReference>
<dbReference type="RefSeq" id="XP_020916191.1">
    <property type="nucleotide sequence ID" value="XM_021060532.2"/>
</dbReference>
<feature type="repeat" description="WD" evidence="6">
    <location>
        <begin position="553"/>
        <end position="594"/>
    </location>
</feature>
<dbReference type="InterPro" id="IPR009146">
    <property type="entry name" value="Groucho_enhance"/>
</dbReference>
<evidence type="ECO:0000313" key="10">
    <source>
        <dbReference type="Proteomes" id="UP000887567"/>
    </source>
</evidence>
<dbReference type="Proteomes" id="UP000887567">
    <property type="component" value="Unplaced"/>
</dbReference>
<dbReference type="GeneID" id="110253595"/>
<dbReference type="GO" id="GO:0003714">
    <property type="term" value="F:transcription corepressor activity"/>
    <property type="evidence" value="ECO:0007669"/>
    <property type="project" value="TreeGrafter"/>
</dbReference>
<feature type="compositionally biased region" description="Pro residues" evidence="7">
    <location>
        <begin position="142"/>
        <end position="155"/>
    </location>
</feature>
<dbReference type="GO" id="GO:0005667">
    <property type="term" value="C:transcription regulator complex"/>
    <property type="evidence" value="ECO:0007669"/>
    <property type="project" value="TreeGrafter"/>
</dbReference>
<protein>
    <recommendedName>
        <fullName evidence="8">Groucho/TLE N-terminal Q-rich domain-containing protein</fullName>
    </recommendedName>
</protein>
<feature type="repeat" description="WD" evidence="6">
    <location>
        <begin position="595"/>
        <end position="636"/>
    </location>
</feature>
<keyword evidence="5" id="KW-0539">Nucleus</keyword>
<dbReference type="GO" id="GO:0090090">
    <property type="term" value="P:negative regulation of canonical Wnt signaling pathway"/>
    <property type="evidence" value="ECO:0007669"/>
    <property type="project" value="TreeGrafter"/>
</dbReference>
<evidence type="ECO:0000256" key="6">
    <source>
        <dbReference type="PROSITE-ProRule" id="PRU00221"/>
    </source>
</evidence>
<dbReference type="PROSITE" id="PS50082">
    <property type="entry name" value="WD_REPEATS_2"/>
    <property type="match status" value="3"/>
</dbReference>
<dbReference type="SMART" id="SM00320">
    <property type="entry name" value="WD40"/>
    <property type="match status" value="4"/>
</dbReference>
<dbReference type="InterPro" id="IPR005617">
    <property type="entry name" value="Groucho/TLE_N"/>
</dbReference>
<proteinExistence type="inferred from homology"/>
<dbReference type="Pfam" id="PF00400">
    <property type="entry name" value="WD40"/>
    <property type="match status" value="4"/>
</dbReference>
<dbReference type="OMA" id="PIWIHTI"/>
<feature type="compositionally biased region" description="Basic and acidic residues" evidence="7">
    <location>
        <begin position="231"/>
        <end position="247"/>
    </location>
</feature>
<organism evidence="9 10">
    <name type="scientific">Exaiptasia diaphana</name>
    <name type="common">Tropical sea anemone</name>
    <name type="synonym">Aiptasia pulchella</name>
    <dbReference type="NCBI Taxonomy" id="2652724"/>
    <lineage>
        <taxon>Eukaryota</taxon>
        <taxon>Metazoa</taxon>
        <taxon>Cnidaria</taxon>
        <taxon>Anthozoa</taxon>
        <taxon>Hexacorallia</taxon>
        <taxon>Actiniaria</taxon>
        <taxon>Aiptasiidae</taxon>
        <taxon>Exaiptasia</taxon>
    </lineage>
</organism>
<feature type="domain" description="Groucho/TLE N-terminal Q-rich" evidence="8">
    <location>
        <begin position="17"/>
        <end position="129"/>
    </location>
</feature>
<dbReference type="Gene3D" id="2.130.10.10">
    <property type="entry name" value="YVTN repeat-like/Quinoprotein amine dehydrogenase"/>
    <property type="match status" value="1"/>
</dbReference>
<dbReference type="PROSITE" id="PS50294">
    <property type="entry name" value="WD_REPEATS_REGION"/>
    <property type="match status" value="1"/>
</dbReference>
<name>A0A913Y7V6_EXADI</name>
<accession>A0A913Y7V6</accession>
<dbReference type="Pfam" id="PF03920">
    <property type="entry name" value="TLE_N"/>
    <property type="match status" value="1"/>
</dbReference>
<evidence type="ECO:0000256" key="5">
    <source>
        <dbReference type="ARBA" id="ARBA00023242"/>
    </source>
</evidence>
<feature type="compositionally biased region" description="Basic and acidic residues" evidence="7">
    <location>
        <begin position="203"/>
        <end position="222"/>
    </location>
</feature>
<dbReference type="GO" id="GO:0005634">
    <property type="term" value="C:nucleus"/>
    <property type="evidence" value="ECO:0007669"/>
    <property type="project" value="UniProtKB-SubCell"/>
</dbReference>
<dbReference type="InterPro" id="IPR036322">
    <property type="entry name" value="WD40_repeat_dom_sf"/>
</dbReference>
<dbReference type="KEGG" id="epa:110253595"/>
<keyword evidence="10" id="KW-1185">Reference proteome</keyword>
<reference evidence="9" key="1">
    <citation type="submission" date="2022-11" db="UniProtKB">
        <authorList>
            <consortium name="EnsemblMetazoa"/>
        </authorList>
    </citation>
    <scope>IDENTIFICATION</scope>
</reference>
<evidence type="ECO:0000256" key="4">
    <source>
        <dbReference type="ARBA" id="ARBA00022737"/>
    </source>
</evidence>
<feature type="compositionally biased region" description="Low complexity" evidence="7">
    <location>
        <begin position="284"/>
        <end position="293"/>
    </location>
</feature>
<evidence type="ECO:0000256" key="2">
    <source>
        <dbReference type="ARBA" id="ARBA00005969"/>
    </source>
</evidence>